<dbReference type="GO" id="GO:0016757">
    <property type="term" value="F:glycosyltransferase activity"/>
    <property type="evidence" value="ECO:0007669"/>
    <property type="project" value="InterPro"/>
</dbReference>
<reference evidence="3 4" key="1">
    <citation type="submission" date="2020-08" db="EMBL/GenBank/DDBJ databases">
        <title>Genomic Encyclopedia of Type Strains, Phase IV (KMG-IV): sequencing the most valuable type-strain genomes for metagenomic binning, comparative biology and taxonomic classification.</title>
        <authorList>
            <person name="Goeker M."/>
        </authorList>
    </citation>
    <scope>NUCLEOTIDE SEQUENCE [LARGE SCALE GENOMIC DNA]</scope>
    <source>
        <strain evidence="3 4">DSM 29348</strain>
    </source>
</reference>
<organism evidence="3 4">
    <name type="scientific">Sphingobium fontiphilum</name>
    <dbReference type="NCBI Taxonomy" id="944425"/>
    <lineage>
        <taxon>Bacteria</taxon>
        <taxon>Pseudomonadati</taxon>
        <taxon>Pseudomonadota</taxon>
        <taxon>Alphaproteobacteria</taxon>
        <taxon>Sphingomonadales</taxon>
        <taxon>Sphingomonadaceae</taxon>
        <taxon>Sphingobium</taxon>
    </lineage>
</organism>
<evidence type="ECO:0000313" key="3">
    <source>
        <dbReference type="EMBL" id="MBB3981606.1"/>
    </source>
</evidence>
<accession>A0A7W6DE46</accession>
<comment type="caution">
    <text evidence="3">The sequence shown here is derived from an EMBL/GenBank/DDBJ whole genome shotgun (WGS) entry which is preliminary data.</text>
</comment>
<dbReference type="InterPro" id="IPR001296">
    <property type="entry name" value="Glyco_trans_1"/>
</dbReference>
<dbReference type="CDD" id="cd03809">
    <property type="entry name" value="GT4_MtfB-like"/>
    <property type="match status" value="1"/>
</dbReference>
<name>A0A7W6DE46_9SPHN</name>
<dbReference type="SUPFAM" id="SSF53756">
    <property type="entry name" value="UDP-Glycosyltransferase/glycogen phosphorylase"/>
    <property type="match status" value="1"/>
</dbReference>
<dbReference type="PANTHER" id="PTHR46401">
    <property type="entry name" value="GLYCOSYLTRANSFERASE WBBK-RELATED"/>
    <property type="match status" value="1"/>
</dbReference>
<evidence type="ECO:0000259" key="2">
    <source>
        <dbReference type="Pfam" id="PF00534"/>
    </source>
</evidence>
<keyword evidence="1 3" id="KW-0808">Transferase</keyword>
<dbReference type="Gene3D" id="3.40.50.2000">
    <property type="entry name" value="Glycogen Phosphorylase B"/>
    <property type="match status" value="1"/>
</dbReference>
<proteinExistence type="predicted"/>
<keyword evidence="4" id="KW-1185">Reference proteome</keyword>
<evidence type="ECO:0000313" key="4">
    <source>
        <dbReference type="Proteomes" id="UP000552757"/>
    </source>
</evidence>
<dbReference type="RefSeq" id="WP_343052299.1">
    <property type="nucleotide sequence ID" value="NZ_JACIEB010000002.1"/>
</dbReference>
<sequence>MTANRLTIGVDGYNMALPGGTGVASYGRALCRAIRGLGHGLDLIYGVSVPSSTPPEMRETQFYSALGHALALGEKPRMTMKRRLVRAMLLPKVRRPLAVPIEGRVNASHFANAVPPADRLFTRSGLFDTAVKHFRRYGRPLRLRIPDPPAIMHWTYPVPVELEGSANIYTMHDIVPLVMPYASLEDKRYYADVLRWQIENAAGVCTVSEASAADITRMFGLAPDRVVNLYQAADMADARPDEDQAHLAQWLDTIFDLERDGYFLFAGAIEPKKNVGRLIEAYLQSGVETPLVIVGREGWRAEAELRLLRGGAGTVLKGASRIRRVDYLPRAALMRLVHGARGVFFPSLYEGFGLPVLEAMTLGRPVMTTNVSSLPEVAGDGALLVDPYDVDAMAAAIRRMDGDSALRQSLGALGRSRSDIFSAARFEQRIDAYYRHVLEGKGRK</sequence>
<dbReference type="EMBL" id="JACIEB010000002">
    <property type="protein sequence ID" value="MBB3981606.1"/>
    <property type="molecule type" value="Genomic_DNA"/>
</dbReference>
<dbReference type="AlphaFoldDB" id="A0A7W6DE46"/>
<dbReference type="PANTHER" id="PTHR46401:SF2">
    <property type="entry name" value="GLYCOSYLTRANSFERASE WBBK-RELATED"/>
    <property type="match status" value="1"/>
</dbReference>
<gene>
    <name evidence="3" type="ORF">GGR44_001253</name>
</gene>
<evidence type="ECO:0000256" key="1">
    <source>
        <dbReference type="ARBA" id="ARBA00022679"/>
    </source>
</evidence>
<dbReference type="GO" id="GO:0009103">
    <property type="term" value="P:lipopolysaccharide biosynthetic process"/>
    <property type="evidence" value="ECO:0007669"/>
    <property type="project" value="TreeGrafter"/>
</dbReference>
<dbReference type="Pfam" id="PF00534">
    <property type="entry name" value="Glycos_transf_1"/>
    <property type="match status" value="1"/>
</dbReference>
<feature type="domain" description="Glycosyl transferase family 1" evidence="2">
    <location>
        <begin position="259"/>
        <end position="415"/>
    </location>
</feature>
<protein>
    <submittedName>
        <fullName evidence="3">Glycosyltransferase involved in cell wall biosynthesis</fullName>
    </submittedName>
</protein>
<dbReference type="Proteomes" id="UP000552757">
    <property type="component" value="Unassembled WGS sequence"/>
</dbReference>